<evidence type="ECO:0000313" key="4">
    <source>
        <dbReference type="Proteomes" id="UP000325289"/>
    </source>
</evidence>
<evidence type="ECO:0000259" key="2">
    <source>
        <dbReference type="Pfam" id="PF24836"/>
    </source>
</evidence>
<keyword evidence="4" id="KW-1185">Reference proteome</keyword>
<sequence length="423" mass="44862">MLGGRLGTGLHVATGAQPRGGGEPVRRMTEEAAVFCRPEGDLRVDDVTPEDTLVAQGAPVARLREHPDIALVAPMAGRVARVVLRPGRRLAEIVLFREAGGDRHRHDVGGSAATEAGVRRLMQSAGLWPRLQRRPFGRLPPSDERPAAIVAMAADTRPMAPDPRMALRGREEDLARGLSALAGLTDGPVLLCQQAGPSLVENGLADGRVMIVTTGPRHPQGLAGLRIHDLCPAGIDAPVWEVHAEDAADLGALLVTGLLPETRLVSVAGAAMNETLLLRCQPGADMRGLSHGHVRPGPHVLMAGSPLDGREARWLGPRERQVTVNPQARAASRHWFQSALTRSSTQVPVIPTAALEQSVGGAFPAAAMIRALASGDDETAMKLGVLSLLEDDLALTDYVIGGAPRLSTLLRRMLDRIETEYAA</sequence>
<protein>
    <submittedName>
        <fullName evidence="3">Na+-transporting NADH:ubiquinone oxidoreductase subunit A</fullName>
    </submittedName>
</protein>
<dbReference type="GO" id="GO:0006814">
    <property type="term" value="P:sodium ion transport"/>
    <property type="evidence" value="ECO:0007669"/>
    <property type="project" value="InterPro"/>
</dbReference>
<dbReference type="Proteomes" id="UP000325289">
    <property type="component" value="Unassembled WGS sequence"/>
</dbReference>
<organism evidence="3 4">
    <name type="scientific">Roseivivax sediminis</name>
    <dbReference type="NCBI Taxonomy" id="936889"/>
    <lineage>
        <taxon>Bacteria</taxon>
        <taxon>Pseudomonadati</taxon>
        <taxon>Pseudomonadota</taxon>
        <taxon>Alphaproteobacteria</taxon>
        <taxon>Rhodobacterales</taxon>
        <taxon>Roseobacteraceae</taxon>
        <taxon>Roseivivax</taxon>
    </lineage>
</organism>
<gene>
    <name evidence="3" type="ORF">SAMN04515678_103322</name>
</gene>
<dbReference type="AlphaFoldDB" id="A0A1I1VVS4"/>
<dbReference type="InterPro" id="IPR056148">
    <property type="entry name" value="NQRA_2nd"/>
</dbReference>
<feature type="domain" description="NqrA second alpha/beta" evidence="2">
    <location>
        <begin position="115"/>
        <end position="258"/>
    </location>
</feature>
<feature type="region of interest" description="Disordered" evidence="1">
    <location>
        <begin position="1"/>
        <end position="25"/>
    </location>
</feature>
<dbReference type="GO" id="GO:0016655">
    <property type="term" value="F:oxidoreductase activity, acting on NAD(P)H, quinone or similar compound as acceptor"/>
    <property type="evidence" value="ECO:0007669"/>
    <property type="project" value="InterPro"/>
</dbReference>
<evidence type="ECO:0000313" key="3">
    <source>
        <dbReference type="EMBL" id="SFD84710.1"/>
    </source>
</evidence>
<evidence type="ECO:0000256" key="1">
    <source>
        <dbReference type="SAM" id="MobiDB-lite"/>
    </source>
</evidence>
<dbReference type="OrthoDB" id="9774536at2"/>
<dbReference type="InterPro" id="IPR008703">
    <property type="entry name" value="NqrA"/>
</dbReference>
<dbReference type="PANTHER" id="PTHR37839">
    <property type="entry name" value="NA(+)-TRANSLOCATING NADH-QUINONE REDUCTASE SUBUNIT A"/>
    <property type="match status" value="1"/>
</dbReference>
<proteinExistence type="predicted"/>
<dbReference type="Pfam" id="PF24836">
    <property type="entry name" value="NQRA_2nd"/>
    <property type="match status" value="1"/>
</dbReference>
<keyword evidence="3" id="KW-0830">Ubiquinone</keyword>
<accession>A0A1I1VVS4</accession>
<reference evidence="3 4" key="1">
    <citation type="submission" date="2016-10" db="EMBL/GenBank/DDBJ databases">
        <authorList>
            <person name="Varghese N."/>
            <person name="Submissions S."/>
        </authorList>
    </citation>
    <scope>NUCLEOTIDE SEQUENCE [LARGE SCALE GENOMIC DNA]</scope>
    <source>
        <strain evidence="4">YIM D21,KCTC 23444,ACCC 10710</strain>
    </source>
</reference>
<dbReference type="EMBL" id="FOMS01000003">
    <property type="protein sequence ID" value="SFD84710.1"/>
    <property type="molecule type" value="Genomic_DNA"/>
</dbReference>
<name>A0A1I1VVS4_9RHOB</name>
<dbReference type="PANTHER" id="PTHR37839:SF1">
    <property type="entry name" value="NA(+)-TRANSLOCATING NADH-QUINONE REDUCTASE SUBUNIT A"/>
    <property type="match status" value="1"/>
</dbReference>